<evidence type="ECO:0000256" key="1">
    <source>
        <dbReference type="SAM" id="Phobius"/>
    </source>
</evidence>
<keyword evidence="1" id="KW-0812">Transmembrane</keyword>
<keyword evidence="1" id="KW-1133">Transmembrane helix</keyword>
<keyword evidence="1" id="KW-0472">Membrane</keyword>
<gene>
    <name evidence="2" type="ORF">KTN4_276</name>
</gene>
<name>A0A192Y557_9CAUD</name>
<proteinExistence type="predicted"/>
<sequence>MNDIMTVIIGILFLIIMMALINWGYYAIKHTIKCNRLYKEALSIIDNMSDGLSEYQYTVAIGRLRKKAYSIDHLTAVKMFEALDLVIKDKSRKKNK</sequence>
<evidence type="ECO:0000313" key="2">
    <source>
        <dbReference type="EMBL" id="ANM45034.1"/>
    </source>
</evidence>
<reference evidence="2 3" key="1">
    <citation type="journal article" date="2016" name="Sci. Rep.">
        <title>A proposed integrated approach for the preclinical evaluation of phage therapy in Pseudomonas infections.</title>
        <authorList>
            <person name="Danis-Wlodarczyk K."/>
            <person name="Vandenheuvel D."/>
            <person name="Jang H.B."/>
            <person name="Briers Y."/>
            <person name="Olszak T."/>
            <person name="Arabski M."/>
            <person name="Wasik S."/>
            <person name="Drabik M."/>
            <person name="Higgins G."/>
            <person name="Tyrrell J."/>
            <person name="Harvey B.J."/>
            <person name="Noben J.P."/>
            <person name="Lavigne R."/>
            <person name="Drulis-Kawa Z."/>
        </authorList>
    </citation>
    <scope>NUCLEOTIDE SEQUENCE [LARGE SCALE GENOMIC DNA]</scope>
</reference>
<organism evidence="2 3">
    <name type="scientific">Pseudomonas phage KTN4</name>
    <dbReference type="NCBI Taxonomy" id="1862701"/>
    <lineage>
        <taxon>Viruses</taxon>
        <taxon>Duplodnaviria</taxon>
        <taxon>Heunggongvirae</taxon>
        <taxon>Uroviricota</taxon>
        <taxon>Caudoviricetes</taxon>
        <taxon>Chimalliviridae</taxon>
        <taxon>Phikzvirus</taxon>
        <taxon>Phikzvirus phiKZ</taxon>
    </lineage>
</organism>
<accession>A0A192Y557</accession>
<protein>
    <submittedName>
        <fullName evidence="2">Uncharacterized protein</fullName>
    </submittedName>
</protein>
<feature type="transmembrane region" description="Helical" evidence="1">
    <location>
        <begin position="6"/>
        <end position="28"/>
    </location>
</feature>
<evidence type="ECO:0000313" key="3">
    <source>
        <dbReference type="Proteomes" id="UP000224336"/>
    </source>
</evidence>
<dbReference type="Proteomes" id="UP000224336">
    <property type="component" value="Segment"/>
</dbReference>
<dbReference type="EMBL" id="KU521356">
    <property type="protein sequence ID" value="ANM45034.1"/>
    <property type="molecule type" value="Genomic_DNA"/>
</dbReference>